<dbReference type="PANTHER" id="PTHR43135">
    <property type="entry name" value="ALPHA-D-RIBOSE 1-METHYLPHOSPHONATE 5-TRIPHOSPHATE DIPHOSPHATASE"/>
    <property type="match status" value="1"/>
</dbReference>
<dbReference type="RefSeq" id="WP_179427215.1">
    <property type="nucleotide sequence ID" value="NZ_JACBZP010000001.1"/>
</dbReference>
<dbReference type="GO" id="GO:0016810">
    <property type="term" value="F:hydrolase activity, acting on carbon-nitrogen (but not peptide) bonds"/>
    <property type="evidence" value="ECO:0007669"/>
    <property type="project" value="InterPro"/>
</dbReference>
<dbReference type="SUPFAM" id="SSF51338">
    <property type="entry name" value="Composite domain of metallo-dependent hydrolases"/>
    <property type="match status" value="1"/>
</dbReference>
<dbReference type="InterPro" id="IPR032466">
    <property type="entry name" value="Metal_Hydrolase"/>
</dbReference>
<protein>
    <submittedName>
        <fullName evidence="2">Imidazolonepropionase-like amidohydrolase</fullName>
    </submittedName>
</protein>
<dbReference type="Gene3D" id="3.20.20.140">
    <property type="entry name" value="Metal-dependent hydrolases"/>
    <property type="match status" value="1"/>
</dbReference>
<dbReference type="Proteomes" id="UP000539111">
    <property type="component" value="Unassembled WGS sequence"/>
</dbReference>
<dbReference type="InterPro" id="IPR051781">
    <property type="entry name" value="Metallo-dep_Hydrolase"/>
</dbReference>
<evidence type="ECO:0000313" key="2">
    <source>
        <dbReference type="EMBL" id="NYI67327.1"/>
    </source>
</evidence>
<gene>
    <name evidence="2" type="ORF">BJY26_001633</name>
</gene>
<dbReference type="CDD" id="cd01299">
    <property type="entry name" value="Met_dep_hydrolase_A"/>
    <property type="match status" value="1"/>
</dbReference>
<dbReference type="InterPro" id="IPR011059">
    <property type="entry name" value="Metal-dep_hydrolase_composite"/>
</dbReference>
<accession>A0A7Z0AAA1</accession>
<name>A0A7Z0AAA1_9MICO</name>
<evidence type="ECO:0000313" key="3">
    <source>
        <dbReference type="Proteomes" id="UP000539111"/>
    </source>
</evidence>
<dbReference type="PANTHER" id="PTHR43135:SF3">
    <property type="entry name" value="ALPHA-D-RIBOSE 1-METHYLPHOSPHONATE 5-TRIPHOSPHATE DIPHOSPHATASE"/>
    <property type="match status" value="1"/>
</dbReference>
<keyword evidence="3" id="KW-1185">Reference proteome</keyword>
<evidence type="ECO:0000259" key="1">
    <source>
        <dbReference type="Pfam" id="PF01979"/>
    </source>
</evidence>
<dbReference type="AlphaFoldDB" id="A0A7Z0AAA1"/>
<dbReference type="EMBL" id="JACBZP010000001">
    <property type="protein sequence ID" value="NYI67327.1"/>
    <property type="molecule type" value="Genomic_DNA"/>
</dbReference>
<dbReference type="InterPro" id="IPR057744">
    <property type="entry name" value="OTAase-like"/>
</dbReference>
<organism evidence="2 3">
    <name type="scientific">Spelaeicoccus albus</name>
    <dbReference type="NCBI Taxonomy" id="1280376"/>
    <lineage>
        <taxon>Bacteria</taxon>
        <taxon>Bacillati</taxon>
        <taxon>Actinomycetota</taxon>
        <taxon>Actinomycetes</taxon>
        <taxon>Micrococcales</taxon>
        <taxon>Brevibacteriaceae</taxon>
        <taxon>Spelaeicoccus</taxon>
    </lineage>
</organism>
<sequence length="416" mass="43258">MSVDHEAAAQTVIFRNGTVFDGEVFRLDPCDVVVTDGTVTGVYPGGTADAGESDEVVDCTGKTVLPGFIDCHIHSLVGIAGPFENAVKPFSLPYYDAIGRLKDTLACGITTARDAGGADLGVKTALEQGLIAGPRLQIAVTIMSQTGGHGDGHLPSGTEVPLLPSHPGRPSGIADGPDEARRTARTLLRAGADQIKICSTGGVLSPSDDPRHSQFTRAEIEVIVEEAATQGTYVMAHAQGNAGIKNALVSGVRSIEHGIYLDDEAIEMMIQNDSYLVPTLVAPLAVMRAAEAGNSIPPAMLEKAVRVAGDHKNSFAKAAASGVKIAMGTDSGVGPHGQNLEELQLMADGGMDLEQVLAATTSVAGELLGEQLRVGRLAEGFRGDVVVVDTKLIGNDQLATLREHIDGVYQDGVRVA</sequence>
<dbReference type="Pfam" id="PF01979">
    <property type="entry name" value="Amidohydro_1"/>
    <property type="match status" value="1"/>
</dbReference>
<dbReference type="SUPFAM" id="SSF51556">
    <property type="entry name" value="Metallo-dependent hydrolases"/>
    <property type="match status" value="1"/>
</dbReference>
<dbReference type="InterPro" id="IPR006680">
    <property type="entry name" value="Amidohydro-rel"/>
</dbReference>
<dbReference type="Gene3D" id="2.30.40.10">
    <property type="entry name" value="Urease, subunit C, domain 1"/>
    <property type="match status" value="1"/>
</dbReference>
<reference evidence="2 3" key="1">
    <citation type="submission" date="2020-07" db="EMBL/GenBank/DDBJ databases">
        <title>Sequencing the genomes of 1000 actinobacteria strains.</title>
        <authorList>
            <person name="Klenk H.-P."/>
        </authorList>
    </citation>
    <scope>NUCLEOTIDE SEQUENCE [LARGE SCALE GENOMIC DNA]</scope>
    <source>
        <strain evidence="2 3">DSM 26341</strain>
    </source>
</reference>
<feature type="domain" description="Amidohydrolase-related" evidence="1">
    <location>
        <begin position="63"/>
        <end position="408"/>
    </location>
</feature>
<comment type="caution">
    <text evidence="2">The sequence shown here is derived from an EMBL/GenBank/DDBJ whole genome shotgun (WGS) entry which is preliminary data.</text>
</comment>
<keyword evidence="2" id="KW-0378">Hydrolase</keyword>
<proteinExistence type="predicted"/>